<feature type="domain" description="3-octaprenyl-4-hydroxybenzoate carboxy-lyase-like N-terminal" evidence="4">
    <location>
        <begin position="5"/>
        <end position="48"/>
    </location>
</feature>
<name>A0A1Q2LIG0_9HELI</name>
<dbReference type="Pfam" id="PF20696">
    <property type="entry name" value="UbiD_C"/>
    <property type="match status" value="1"/>
</dbReference>
<dbReference type="InterPro" id="IPR002830">
    <property type="entry name" value="UbiD"/>
</dbReference>
<dbReference type="SUPFAM" id="SSF50475">
    <property type="entry name" value="FMN-binding split barrel"/>
    <property type="match status" value="2"/>
</dbReference>
<dbReference type="GO" id="GO:0006744">
    <property type="term" value="P:ubiquinone biosynthetic process"/>
    <property type="evidence" value="ECO:0007669"/>
    <property type="project" value="TreeGrafter"/>
</dbReference>
<keyword evidence="6" id="KW-0456">Lyase</keyword>
<dbReference type="KEGG" id="hbl:XJ32_08925"/>
<dbReference type="Gene3D" id="3.40.1670.10">
    <property type="entry name" value="UbiD C-terminal domain-like"/>
    <property type="match status" value="1"/>
</dbReference>
<dbReference type="InterPro" id="IPR022390">
    <property type="entry name" value="HBDC"/>
</dbReference>
<dbReference type="RefSeq" id="WP_077389188.1">
    <property type="nucleotide sequence ID" value="NZ_CP019645.1"/>
</dbReference>
<proteinExistence type="inferred from homology"/>
<dbReference type="AlphaFoldDB" id="A0A1Q2LIG0"/>
<evidence type="ECO:0000256" key="1">
    <source>
        <dbReference type="ARBA" id="ARBA00010021"/>
    </source>
</evidence>
<gene>
    <name evidence="6" type="ORF">XJ32_08925</name>
</gene>
<dbReference type="Pfam" id="PF01977">
    <property type="entry name" value="UbiD"/>
    <property type="match status" value="1"/>
</dbReference>
<dbReference type="GO" id="GO:0005829">
    <property type="term" value="C:cytosol"/>
    <property type="evidence" value="ECO:0007669"/>
    <property type="project" value="TreeGrafter"/>
</dbReference>
<comment type="similarity">
    <text evidence="1">Belongs to the UbiD family.</text>
</comment>
<feature type="compositionally biased region" description="Polar residues" evidence="2">
    <location>
        <begin position="57"/>
        <end position="87"/>
    </location>
</feature>
<evidence type="ECO:0000259" key="3">
    <source>
        <dbReference type="Pfam" id="PF01977"/>
    </source>
</evidence>
<evidence type="ECO:0000313" key="7">
    <source>
        <dbReference type="Proteomes" id="UP000188298"/>
    </source>
</evidence>
<feature type="domain" description="3-octaprenyl-4-hydroxybenzoate carboxy-lyase-like C-terminal" evidence="5">
    <location>
        <begin position="440"/>
        <end position="564"/>
    </location>
</feature>
<dbReference type="NCBIfam" id="TIGR00148">
    <property type="entry name" value="UbiD family decarboxylase"/>
    <property type="match status" value="1"/>
</dbReference>
<dbReference type="EMBL" id="CP019645">
    <property type="protein sequence ID" value="AQQ60191.1"/>
    <property type="molecule type" value="Genomic_DNA"/>
</dbReference>
<organism evidence="6 7">
    <name type="scientific">Helicobacter bilis</name>
    <dbReference type="NCBI Taxonomy" id="37372"/>
    <lineage>
        <taxon>Bacteria</taxon>
        <taxon>Pseudomonadati</taxon>
        <taxon>Campylobacterota</taxon>
        <taxon>Epsilonproteobacteria</taxon>
        <taxon>Campylobacterales</taxon>
        <taxon>Helicobacteraceae</taxon>
        <taxon>Helicobacter</taxon>
    </lineage>
</organism>
<feature type="region of interest" description="Disordered" evidence="2">
    <location>
        <begin position="56"/>
        <end position="104"/>
    </location>
</feature>
<dbReference type="Pfam" id="PF20695">
    <property type="entry name" value="UbiD_N"/>
    <property type="match status" value="1"/>
</dbReference>
<dbReference type="PANTHER" id="PTHR30108:SF17">
    <property type="entry name" value="FERULIC ACID DECARBOXYLASE 1"/>
    <property type="match status" value="1"/>
</dbReference>
<sequence>MQDFIRFLESHNELKIIDTPLDIELEIPHLAYLEVKKKDSKALLFTRPIYRKHKDSTLSGTSTECTQHNMQSSNCHAKQSEISQNLDSKPCHTEPLGEVSNMESKKDISPFRNAQHDKKLHPTTQMTQDLTYTAHIESNLIESNFNSIDSSNQDSNTTTQDIESFHIPVLMNVFGSQKRLELIATHYNSNADFKSLESIANVMKNLLNLSMPKTLSEKLAKLKELWAMRHVFPKKYKNKPPCQERIYTKDSIDLFSLPILKTWEEDGGRFITMGQVYTRSLDGKSNNIGMYRLQIHSHNELLMHWQIHKDATHFFHEYKRANKLMPVSIAIGGDPLYIWCAQAPMPPKIFELMLYGLIRAKNPLLAECVSNELAVPHDCDIVIEGFVDTSRFAPEGKFGDHTGFYTPIEPYPIMQVSAITMKRNPVYLATVVGKPPLEDKYMGYMTERLFLPLLQTSAHGLIDYSMPENGVFHNLILAKVKTDYPAQSLQMMHTFFGIGQMSFVKHALFVSEEAPKLHKDYKILCDYILDRINTKKLYSTMGNCDALDHACERFAVSGKLGIDASGEILNHNFVEISENDLLKIMKNIANEIESLHIYKHKNPLIICGINKKDTPILEYATRFYETLRQYGAFFIFVDSDNILTNYYMLVWRVVNSIDVARDLKIIKECAFLDATAKGKLEGYDREWPKDTLCSQFILNSLKEQGLLEDIDESFYKQFGIL</sequence>
<dbReference type="GO" id="GO:0008694">
    <property type="term" value="F:4-hydroxy-3-polyprenylbenzoate decarboxylase activity"/>
    <property type="evidence" value="ECO:0007669"/>
    <property type="project" value="TreeGrafter"/>
</dbReference>
<dbReference type="Proteomes" id="UP000188298">
    <property type="component" value="Chromosome"/>
</dbReference>
<reference evidence="6 7" key="1">
    <citation type="submission" date="2017-02" db="EMBL/GenBank/DDBJ databases">
        <title>Whole genome sequencing of Helicobacter bilis strain AAQJH.</title>
        <authorList>
            <person name="Conlan S."/>
            <person name="Thomas P.J."/>
            <person name="Mullikin J."/>
            <person name="Palmore T.N."/>
            <person name="Frank K.M."/>
            <person name="Segre J.A."/>
        </authorList>
    </citation>
    <scope>NUCLEOTIDE SEQUENCE [LARGE SCALE GENOMIC DNA]</scope>
    <source>
        <strain evidence="6 7">AAQJH</strain>
    </source>
</reference>
<dbReference type="NCBIfam" id="TIGR03701">
    <property type="entry name" value="mena_SCO4490"/>
    <property type="match status" value="1"/>
</dbReference>
<feature type="domain" description="3-octaprenyl-4-hydroxybenzoate carboxy-lyase-like Rift-related" evidence="3">
    <location>
        <begin position="237"/>
        <end position="435"/>
    </location>
</feature>
<protein>
    <submittedName>
        <fullName evidence="6">3-octaprenyl-4-hydroxybenzoate carboxy-lyase</fullName>
    </submittedName>
</protein>
<dbReference type="InterPro" id="IPR049383">
    <property type="entry name" value="UbiD-like_N"/>
</dbReference>
<accession>A0A1Q2LIG0</accession>
<dbReference type="SUPFAM" id="SSF143968">
    <property type="entry name" value="UbiD C-terminal domain-like"/>
    <property type="match status" value="1"/>
</dbReference>
<evidence type="ECO:0000259" key="5">
    <source>
        <dbReference type="Pfam" id="PF20696"/>
    </source>
</evidence>
<dbReference type="InterPro" id="IPR048304">
    <property type="entry name" value="UbiD_Rift_dom"/>
</dbReference>
<evidence type="ECO:0000313" key="6">
    <source>
        <dbReference type="EMBL" id="AQQ60191.1"/>
    </source>
</evidence>
<evidence type="ECO:0000259" key="4">
    <source>
        <dbReference type="Pfam" id="PF20695"/>
    </source>
</evidence>
<dbReference type="PANTHER" id="PTHR30108">
    <property type="entry name" value="3-OCTAPRENYL-4-HYDROXYBENZOATE CARBOXY-LYASE-RELATED"/>
    <property type="match status" value="1"/>
</dbReference>
<dbReference type="InterPro" id="IPR049381">
    <property type="entry name" value="UbiD-like_C"/>
</dbReference>
<evidence type="ECO:0000256" key="2">
    <source>
        <dbReference type="SAM" id="MobiDB-lite"/>
    </source>
</evidence>